<dbReference type="GO" id="GO:0016301">
    <property type="term" value="F:kinase activity"/>
    <property type="evidence" value="ECO:0007669"/>
    <property type="project" value="UniProtKB-KW"/>
</dbReference>
<dbReference type="CDD" id="cd14014">
    <property type="entry name" value="STKc_PknB_like"/>
    <property type="match status" value="1"/>
</dbReference>
<dbReference type="PROSITE" id="PS50011">
    <property type="entry name" value="PROTEIN_KINASE_DOM"/>
    <property type="match status" value="1"/>
</dbReference>
<keyword evidence="8" id="KW-1185">Reference proteome</keyword>
<dbReference type="InterPro" id="IPR017441">
    <property type="entry name" value="Protein_kinase_ATP_BS"/>
</dbReference>
<dbReference type="PANTHER" id="PTHR43289:SF6">
    <property type="entry name" value="SERINE_THREONINE-PROTEIN KINASE NEKL-3"/>
    <property type="match status" value="1"/>
</dbReference>
<proteinExistence type="predicted"/>
<dbReference type="InterPro" id="IPR027417">
    <property type="entry name" value="P-loop_NTPase"/>
</dbReference>
<evidence type="ECO:0000313" key="8">
    <source>
        <dbReference type="Proteomes" id="UP001379533"/>
    </source>
</evidence>
<keyword evidence="2 5" id="KW-0547">Nucleotide-binding</keyword>
<dbReference type="Pfam" id="PF13191">
    <property type="entry name" value="AAA_16"/>
    <property type="match status" value="1"/>
</dbReference>
<dbReference type="Gene3D" id="1.10.510.10">
    <property type="entry name" value="Transferase(Phosphotransferase) domain 1"/>
    <property type="match status" value="2"/>
</dbReference>
<accession>A0ABZ2KN90</accession>
<dbReference type="SMART" id="SM00220">
    <property type="entry name" value="S_TKc"/>
    <property type="match status" value="1"/>
</dbReference>
<dbReference type="SUPFAM" id="SSF56112">
    <property type="entry name" value="Protein kinase-like (PK-like)"/>
    <property type="match status" value="1"/>
</dbReference>
<dbReference type="SUPFAM" id="SSF52540">
    <property type="entry name" value="P-loop containing nucleoside triphosphate hydrolases"/>
    <property type="match status" value="1"/>
</dbReference>
<evidence type="ECO:0000259" key="6">
    <source>
        <dbReference type="PROSITE" id="PS50011"/>
    </source>
</evidence>
<dbReference type="Proteomes" id="UP001379533">
    <property type="component" value="Chromosome"/>
</dbReference>
<dbReference type="PROSITE" id="PS00107">
    <property type="entry name" value="PROTEIN_KINASE_ATP"/>
    <property type="match status" value="1"/>
</dbReference>
<reference evidence="7 8" key="1">
    <citation type="submission" date="2021-12" db="EMBL/GenBank/DDBJ databases">
        <title>Discovery of the Pendulisporaceae a myxobacterial family with distinct sporulation behavior and unique specialized metabolism.</title>
        <authorList>
            <person name="Garcia R."/>
            <person name="Popoff A."/>
            <person name="Bader C.D."/>
            <person name="Loehr J."/>
            <person name="Walesch S."/>
            <person name="Walt C."/>
            <person name="Boldt J."/>
            <person name="Bunk B."/>
            <person name="Haeckl F.J.F.P.J."/>
            <person name="Gunesch A.P."/>
            <person name="Birkelbach J."/>
            <person name="Nuebel U."/>
            <person name="Pietschmann T."/>
            <person name="Bach T."/>
            <person name="Mueller R."/>
        </authorList>
    </citation>
    <scope>NUCLEOTIDE SEQUENCE [LARGE SCALE GENOMIC DNA]</scope>
    <source>
        <strain evidence="7 8">MSr12523</strain>
    </source>
</reference>
<name>A0ABZ2KN90_9BACT</name>
<keyword evidence="4 5" id="KW-0067">ATP-binding</keyword>
<feature type="domain" description="Protein kinase" evidence="6">
    <location>
        <begin position="17"/>
        <end position="327"/>
    </location>
</feature>
<dbReference type="Pfam" id="PF00069">
    <property type="entry name" value="Pkinase"/>
    <property type="match status" value="2"/>
</dbReference>
<dbReference type="InterPro" id="IPR011009">
    <property type="entry name" value="Kinase-like_dom_sf"/>
</dbReference>
<dbReference type="RefSeq" id="WP_394850153.1">
    <property type="nucleotide sequence ID" value="NZ_CP089982.1"/>
</dbReference>
<evidence type="ECO:0000256" key="5">
    <source>
        <dbReference type="PROSITE-ProRule" id="PRU10141"/>
    </source>
</evidence>
<keyword evidence="3 7" id="KW-0418">Kinase</keyword>
<sequence length="1301" mass="141740">MSNLGGAAYGFRGTKRFVLEGHLGEGGMGVVHRARDLERGEVVALKLMTRVDPSALLRFKREFRALADIVHANVVQLYELFSEGDSWFFTMELLDGLDFVSAMHSSGPPPTSVERTVTNRFIEDGGPTLVAPLQFYEAIQAGHDRAQILRAAGGHQPFAVRDVDRLRDGLRQLADGINAIHAAGKLHRDVKPSNVLVTRAGRVVLLDFGVVADSTPDRRASEYDALVGTPAYMAPEQAAFKRATTASDWYAIGVILYEVLTRTLPFGGNLSEMLMRKQKAMPPPPSELVSGIPSDLERLCMDLLRTDPKERPSGEEVLRRLEGEPSLSVTSSVEIPFVGRSTQLAVLDEAFQLSMRGKSVVLRIFGRSGMGKSALVSRFLGSLAARSDVLVLSGRCYEREAVPFKAVDQVVDELSRWLLRCPDEEVWGFVPQGIHQLVRLFPVLRDARMVDSSLEGPRSMAAPPVAPLDRDEAEVADPQEVRRRAFVALKELLAAISMRYPLLIHIDDMQWGDVDSVQLLESLLAPPALSSVLLVCSYRTELEETSAALQALHDVEERLEPVCLFRRVEVGELSPPETMELARALLRHPGDTIARAVVSEAHGSPFFVAELARWANERPSLARSEGVISLEEVILARVAELPEDARALLEVLSVAAGPLEHRVAESATGSVGSYFAALLQLRSARLIHTRGLSARDSAETTHDRIRETMAGSLSEERRQQCHLGLARALAASENADPEAVFQHFFAGGDRDSAKKYAVRAAEAANEALAFLRAARLYEAAIELGAGAARDLYRELGDALASAGRGAKAADAYLAAAADAGPEEAIELRRMAAEYLLKGGREREGLRVLHTVLEAVGVSYPMSTEAALASFVYNDARLRLSWAVRRPTSTRSPSRAELSRADAAFSAATGLALTDVLRGADFGTRALLLAMEAGDPLRLCRALAVAASNVASAGEPGRQRAEEMVRTAEQIADHTGDPHSVALSQLAAAFVHFFLGEWRSARKKLERADGIFRARCRFAAWELANTQAWTCNVLILSGELREAGERIPSIVEEARAREDRFALMHSIYPNCIAHIVGDDVDAAWRVTQGIASGYSNTGHSNTGPGNGDIFTSAHWGAMIAACSVQRYRGDGVAAWWRSERDMPALEKTHLLRAAMVRTFTLYEQALTAASAVTCEKLAVHRSRFIDERQLLAVIDRAAKRLLREKLRYAPAMGYMLRATATAARGDREGTRAALEIAVPMLDGADLGYLAACARHRLGALLGGATGAELMERALDFFTAQGVRNVERCLAMSAPGFEEILAR</sequence>
<dbReference type="EMBL" id="CP089982">
    <property type="protein sequence ID" value="WXA99514.1"/>
    <property type="molecule type" value="Genomic_DNA"/>
</dbReference>
<keyword evidence="1" id="KW-0808">Transferase</keyword>
<evidence type="ECO:0000256" key="1">
    <source>
        <dbReference type="ARBA" id="ARBA00022679"/>
    </source>
</evidence>
<protein>
    <submittedName>
        <fullName evidence="7">Protein kinase</fullName>
    </submittedName>
</protein>
<dbReference type="InterPro" id="IPR000719">
    <property type="entry name" value="Prot_kinase_dom"/>
</dbReference>
<gene>
    <name evidence="7" type="ORF">LZC95_22180</name>
</gene>
<dbReference type="InterPro" id="IPR041664">
    <property type="entry name" value="AAA_16"/>
</dbReference>
<dbReference type="PANTHER" id="PTHR43289">
    <property type="entry name" value="MITOGEN-ACTIVATED PROTEIN KINASE KINASE KINASE 20-RELATED"/>
    <property type="match status" value="1"/>
</dbReference>
<organism evidence="7 8">
    <name type="scientific">Pendulispora brunnea</name>
    <dbReference type="NCBI Taxonomy" id="2905690"/>
    <lineage>
        <taxon>Bacteria</taxon>
        <taxon>Pseudomonadati</taxon>
        <taxon>Myxococcota</taxon>
        <taxon>Myxococcia</taxon>
        <taxon>Myxococcales</taxon>
        <taxon>Sorangiineae</taxon>
        <taxon>Pendulisporaceae</taxon>
        <taxon>Pendulispora</taxon>
    </lineage>
</organism>
<evidence type="ECO:0000313" key="7">
    <source>
        <dbReference type="EMBL" id="WXA99514.1"/>
    </source>
</evidence>
<evidence type="ECO:0000256" key="2">
    <source>
        <dbReference type="ARBA" id="ARBA00022741"/>
    </source>
</evidence>
<evidence type="ECO:0000256" key="4">
    <source>
        <dbReference type="ARBA" id="ARBA00022840"/>
    </source>
</evidence>
<feature type="binding site" evidence="5">
    <location>
        <position position="46"/>
    </location>
    <ligand>
        <name>ATP</name>
        <dbReference type="ChEBI" id="CHEBI:30616"/>
    </ligand>
</feature>
<evidence type="ECO:0000256" key="3">
    <source>
        <dbReference type="ARBA" id="ARBA00022777"/>
    </source>
</evidence>